<accession>A0A9D2LD75</accession>
<dbReference type="AlphaFoldDB" id="A0A9D2LD75"/>
<evidence type="ECO:0000313" key="1">
    <source>
        <dbReference type="EMBL" id="HJB10165.1"/>
    </source>
</evidence>
<name>A0A9D2LD75_9MICO</name>
<proteinExistence type="predicted"/>
<reference evidence="1" key="2">
    <citation type="submission" date="2021-04" db="EMBL/GenBank/DDBJ databases">
        <authorList>
            <person name="Gilroy R."/>
        </authorList>
    </citation>
    <scope>NUCLEOTIDE SEQUENCE</scope>
    <source>
        <strain evidence="1">ChiHjej13B12-24818</strain>
    </source>
</reference>
<reference evidence="1" key="1">
    <citation type="journal article" date="2021" name="PeerJ">
        <title>Extensive microbial diversity within the chicken gut microbiome revealed by metagenomics and culture.</title>
        <authorList>
            <person name="Gilroy R."/>
            <person name="Ravi A."/>
            <person name="Getino M."/>
            <person name="Pursley I."/>
            <person name="Horton D.L."/>
            <person name="Alikhan N.F."/>
            <person name="Baker D."/>
            <person name="Gharbi K."/>
            <person name="Hall N."/>
            <person name="Watson M."/>
            <person name="Adriaenssens E.M."/>
            <person name="Foster-Nyarko E."/>
            <person name="Jarju S."/>
            <person name="Secka A."/>
            <person name="Antonio M."/>
            <person name="Oren A."/>
            <person name="Chaudhuri R.R."/>
            <person name="La Ragione R."/>
            <person name="Hildebrand F."/>
            <person name="Pallen M.J."/>
        </authorList>
    </citation>
    <scope>NUCLEOTIDE SEQUENCE</scope>
    <source>
        <strain evidence="1">ChiHjej13B12-24818</strain>
    </source>
</reference>
<comment type="caution">
    <text evidence="1">The sequence shown here is derived from an EMBL/GenBank/DDBJ whole genome shotgun (WGS) entry which is preliminary data.</text>
</comment>
<sequence>MEHITVAGHPEPIPASEVAAKLLRQRLETVRQERGADAADTLEGLIGARLGALLEEGKPSIDVANMRAVVDYAEIPEEEDNASGLERALRGVKDKLAQRGGMR</sequence>
<dbReference type="Proteomes" id="UP000823823">
    <property type="component" value="Unassembled WGS sequence"/>
</dbReference>
<dbReference type="EMBL" id="DWZH01000044">
    <property type="protein sequence ID" value="HJB10165.1"/>
    <property type="molecule type" value="Genomic_DNA"/>
</dbReference>
<protein>
    <submittedName>
        <fullName evidence="1">Uncharacterized protein</fullName>
    </submittedName>
</protein>
<organism evidence="1 2">
    <name type="scientific">Candidatus Brachybacterium merdavium</name>
    <dbReference type="NCBI Taxonomy" id="2838513"/>
    <lineage>
        <taxon>Bacteria</taxon>
        <taxon>Bacillati</taxon>
        <taxon>Actinomycetota</taxon>
        <taxon>Actinomycetes</taxon>
        <taxon>Micrococcales</taxon>
        <taxon>Dermabacteraceae</taxon>
        <taxon>Brachybacterium</taxon>
    </lineage>
</organism>
<evidence type="ECO:0000313" key="2">
    <source>
        <dbReference type="Proteomes" id="UP000823823"/>
    </source>
</evidence>
<gene>
    <name evidence="1" type="ORF">H9786_06485</name>
</gene>